<keyword evidence="8 9" id="KW-0472">Membrane</keyword>
<evidence type="ECO:0000256" key="4">
    <source>
        <dbReference type="ARBA" id="ARBA00022692"/>
    </source>
</evidence>
<dbReference type="Proteomes" id="UP001054821">
    <property type="component" value="Chromosome 6"/>
</dbReference>
<protein>
    <submittedName>
        <fullName evidence="10">Uncharacterized protein</fullName>
    </submittedName>
</protein>
<organism evidence="10 11">
    <name type="scientific">Prunus dulcis</name>
    <name type="common">Almond</name>
    <name type="synonym">Amygdalus dulcis</name>
    <dbReference type="NCBI Taxonomy" id="3755"/>
    <lineage>
        <taxon>Eukaryota</taxon>
        <taxon>Viridiplantae</taxon>
        <taxon>Streptophyta</taxon>
        <taxon>Embryophyta</taxon>
        <taxon>Tracheophyta</taxon>
        <taxon>Spermatophyta</taxon>
        <taxon>Magnoliopsida</taxon>
        <taxon>eudicotyledons</taxon>
        <taxon>Gunneridae</taxon>
        <taxon>Pentapetalae</taxon>
        <taxon>rosids</taxon>
        <taxon>fabids</taxon>
        <taxon>Rosales</taxon>
        <taxon>Rosaceae</taxon>
        <taxon>Amygdaloideae</taxon>
        <taxon>Amygdaleae</taxon>
        <taxon>Prunus</taxon>
    </lineage>
</organism>
<dbReference type="FunFam" id="3.80.10.10:FF:000722">
    <property type="entry name" value="Leucine-rich repeat receptor-like protein kinase"/>
    <property type="match status" value="1"/>
</dbReference>
<dbReference type="InterPro" id="IPR001611">
    <property type="entry name" value="Leu-rich_rpt"/>
</dbReference>
<dbReference type="Pfam" id="PF00560">
    <property type="entry name" value="LRR_1"/>
    <property type="match status" value="2"/>
</dbReference>
<evidence type="ECO:0000313" key="11">
    <source>
        <dbReference type="Proteomes" id="UP001054821"/>
    </source>
</evidence>
<feature type="transmembrane region" description="Helical" evidence="9">
    <location>
        <begin position="87"/>
        <end position="106"/>
    </location>
</feature>
<dbReference type="AlphaFoldDB" id="A0AAD4YUV6"/>
<dbReference type="GO" id="GO:0016020">
    <property type="term" value="C:membrane"/>
    <property type="evidence" value="ECO:0007669"/>
    <property type="project" value="UniProtKB-SubCell"/>
</dbReference>
<dbReference type="Gene3D" id="3.80.10.10">
    <property type="entry name" value="Ribonuclease Inhibitor"/>
    <property type="match status" value="1"/>
</dbReference>
<name>A0AAD4YUV6_PRUDU</name>
<comment type="caution">
    <text evidence="10">The sequence shown here is derived from an EMBL/GenBank/DDBJ whole genome shotgun (WGS) entry which is preliminary data.</text>
</comment>
<evidence type="ECO:0000256" key="7">
    <source>
        <dbReference type="ARBA" id="ARBA00022989"/>
    </source>
</evidence>
<keyword evidence="11" id="KW-1185">Reference proteome</keyword>
<dbReference type="PANTHER" id="PTHR48065">
    <property type="entry name" value="OS10G0469600 PROTEIN"/>
    <property type="match status" value="1"/>
</dbReference>
<keyword evidence="2" id="KW-0597">Phosphoprotein</keyword>
<evidence type="ECO:0000256" key="2">
    <source>
        <dbReference type="ARBA" id="ARBA00022553"/>
    </source>
</evidence>
<accession>A0AAD4YUV6</accession>
<keyword evidence="4 9" id="KW-0812">Transmembrane</keyword>
<keyword evidence="5" id="KW-0732">Signal</keyword>
<dbReference type="EMBL" id="JAJFAZ020000006">
    <property type="protein sequence ID" value="KAI5322191.1"/>
    <property type="molecule type" value="Genomic_DNA"/>
</dbReference>
<keyword evidence="7 9" id="KW-1133">Transmembrane helix</keyword>
<dbReference type="SUPFAM" id="SSF52058">
    <property type="entry name" value="L domain-like"/>
    <property type="match status" value="1"/>
</dbReference>
<gene>
    <name evidence="10" type="ORF">L3X38_031263</name>
</gene>
<keyword evidence="3" id="KW-0433">Leucine-rich repeat</keyword>
<evidence type="ECO:0000256" key="6">
    <source>
        <dbReference type="ARBA" id="ARBA00022737"/>
    </source>
</evidence>
<keyword evidence="6" id="KW-0677">Repeat</keyword>
<sequence length="134" mass="14666">MRILNYLNLSRNHLVGSIPSSISTMQSLTSVDFSYNNLLGLVPGTGQFSYFNYTSFLGNPDLCSPYLVPCKDGIANGTHQPHVKGSLTVVIGLLLCSIIFVVAAIIKARSLKKASESRAWKLTDLEYTPNKKIT</sequence>
<reference evidence="10 11" key="1">
    <citation type="journal article" date="2022" name="G3 (Bethesda)">
        <title>Whole-genome sequence and methylome profiling of the almond [Prunus dulcis (Mill.) D.A. Webb] cultivar 'Nonpareil'.</title>
        <authorList>
            <person name="D'Amico-Willman K.M."/>
            <person name="Ouma W.Z."/>
            <person name="Meulia T."/>
            <person name="Sideli G.M."/>
            <person name="Gradziel T.M."/>
            <person name="Fresnedo-Ramirez J."/>
        </authorList>
    </citation>
    <scope>NUCLEOTIDE SEQUENCE [LARGE SCALE GENOMIC DNA]</scope>
    <source>
        <strain evidence="10">Clone GOH B32 T37-40</strain>
    </source>
</reference>
<proteinExistence type="predicted"/>
<dbReference type="InterPro" id="IPR032675">
    <property type="entry name" value="LRR_dom_sf"/>
</dbReference>
<evidence type="ECO:0000256" key="5">
    <source>
        <dbReference type="ARBA" id="ARBA00022729"/>
    </source>
</evidence>
<comment type="subcellular location">
    <subcellularLocation>
        <location evidence="1">Membrane</location>
        <topology evidence="1">Single-pass membrane protein</topology>
    </subcellularLocation>
</comment>
<evidence type="ECO:0000256" key="1">
    <source>
        <dbReference type="ARBA" id="ARBA00004167"/>
    </source>
</evidence>
<evidence type="ECO:0000256" key="9">
    <source>
        <dbReference type="SAM" id="Phobius"/>
    </source>
</evidence>
<dbReference type="PANTHER" id="PTHR48065:SF75">
    <property type="entry name" value="LEUCINE-RICH REPEAT-CONTAINING N-TERMINAL PLANT-TYPE DOMAIN-CONTAINING PROTEIN"/>
    <property type="match status" value="1"/>
</dbReference>
<evidence type="ECO:0000256" key="8">
    <source>
        <dbReference type="ARBA" id="ARBA00023136"/>
    </source>
</evidence>
<evidence type="ECO:0000256" key="3">
    <source>
        <dbReference type="ARBA" id="ARBA00022614"/>
    </source>
</evidence>
<evidence type="ECO:0000313" key="10">
    <source>
        <dbReference type="EMBL" id="KAI5322191.1"/>
    </source>
</evidence>